<dbReference type="EMBL" id="VSRR010109705">
    <property type="protein sequence ID" value="MPC97382.1"/>
    <property type="molecule type" value="Genomic_DNA"/>
</dbReference>
<dbReference type="Proteomes" id="UP000324222">
    <property type="component" value="Unassembled WGS sequence"/>
</dbReference>
<name>A0A5B7JMQ7_PORTR</name>
<gene>
    <name evidence="1" type="ORF">E2C01_092695</name>
</gene>
<protein>
    <submittedName>
        <fullName evidence="1">Uncharacterized protein</fullName>
    </submittedName>
</protein>
<evidence type="ECO:0000313" key="1">
    <source>
        <dbReference type="EMBL" id="MPC97382.1"/>
    </source>
</evidence>
<dbReference type="AlphaFoldDB" id="A0A5B7JMQ7"/>
<proteinExistence type="predicted"/>
<comment type="caution">
    <text evidence="1">The sequence shown here is derived from an EMBL/GenBank/DDBJ whole genome shotgun (WGS) entry which is preliminary data.</text>
</comment>
<reference evidence="1 2" key="1">
    <citation type="submission" date="2019-05" db="EMBL/GenBank/DDBJ databases">
        <title>Another draft genome of Portunus trituberculatus and its Hox gene families provides insights of decapod evolution.</title>
        <authorList>
            <person name="Jeong J.-H."/>
            <person name="Song I."/>
            <person name="Kim S."/>
            <person name="Choi T."/>
            <person name="Kim D."/>
            <person name="Ryu S."/>
            <person name="Kim W."/>
        </authorList>
    </citation>
    <scope>NUCLEOTIDE SEQUENCE [LARGE SCALE GENOMIC DNA]</scope>
    <source>
        <tissue evidence="1">Muscle</tissue>
    </source>
</reference>
<evidence type="ECO:0000313" key="2">
    <source>
        <dbReference type="Proteomes" id="UP000324222"/>
    </source>
</evidence>
<organism evidence="1 2">
    <name type="scientific">Portunus trituberculatus</name>
    <name type="common">Swimming crab</name>
    <name type="synonym">Neptunus trituberculatus</name>
    <dbReference type="NCBI Taxonomy" id="210409"/>
    <lineage>
        <taxon>Eukaryota</taxon>
        <taxon>Metazoa</taxon>
        <taxon>Ecdysozoa</taxon>
        <taxon>Arthropoda</taxon>
        <taxon>Crustacea</taxon>
        <taxon>Multicrustacea</taxon>
        <taxon>Malacostraca</taxon>
        <taxon>Eumalacostraca</taxon>
        <taxon>Eucarida</taxon>
        <taxon>Decapoda</taxon>
        <taxon>Pleocyemata</taxon>
        <taxon>Brachyura</taxon>
        <taxon>Eubrachyura</taxon>
        <taxon>Portunoidea</taxon>
        <taxon>Portunidae</taxon>
        <taxon>Portuninae</taxon>
        <taxon>Portunus</taxon>
    </lineage>
</organism>
<keyword evidence="2" id="KW-1185">Reference proteome</keyword>
<accession>A0A5B7JMQ7</accession>
<sequence>MPCLLVWEVQASSHLLSLHLSLLDTRRSRLLSLDRTIRPICWKT</sequence>